<keyword evidence="1" id="KW-0677">Repeat</keyword>
<evidence type="ECO:0000313" key="4">
    <source>
        <dbReference type="EMBL" id="KAK8012574.1"/>
    </source>
</evidence>
<evidence type="ECO:0000313" key="5">
    <source>
        <dbReference type="Proteomes" id="UP001396898"/>
    </source>
</evidence>
<feature type="domain" description="WSC" evidence="3">
    <location>
        <begin position="138"/>
        <end position="235"/>
    </location>
</feature>
<dbReference type="SMART" id="SM00321">
    <property type="entry name" value="WSC"/>
    <property type="match status" value="2"/>
</dbReference>
<dbReference type="InterPro" id="IPR002889">
    <property type="entry name" value="WSC_carb-bd"/>
</dbReference>
<evidence type="ECO:0000259" key="3">
    <source>
        <dbReference type="PROSITE" id="PS51212"/>
    </source>
</evidence>
<evidence type="ECO:0000256" key="2">
    <source>
        <dbReference type="SAM" id="MobiDB-lite"/>
    </source>
</evidence>
<feature type="region of interest" description="Disordered" evidence="2">
    <location>
        <begin position="566"/>
        <end position="590"/>
    </location>
</feature>
<sequence length="657" mass="70497">MALAHPLSAPVSAVPDLSLEWYPELTWCTASFTPFKPLGCFDDTGKDSILVMRSAADQNDMTQEACWAICKGNAFRLAGLTYGGVCYCGPSLTTSTPSPGKCDMNCSSNANEVCGGNGYMNVFEDTTFPSTQGVTVADYEPIGCYDDALSAGRALGYPQDLPGDYMTTELCLQACLDAGFAYAGTEWSSQCFCGVIMNEATALLTNQTASCRNTCNGNPNQICGGSGAISVYKCDELLSNQPCGANILPPDKSPTPSSTPLSSSSSTKTSGVSSAAPPSTSTTSTPIYVPPTSTPKPPTSTPKPPTDTPKPPTPTPPSSSPKPPTTTPKPPPTTTPKPPPPTTTTPGGLCTTTVAIPPKCEYKCGEKFCSNPLPAWSDEQGCMEAYSNCKMMVPGCFKNAGWPSCMNCFDFHEWCNTIKYYCKKKSYYGSEFGKDHCFHNYPPVDCPPHTTTTTTYPCKSTPPAPPSPPQPPPCPPTPTGYCRQPANDKYGYSEQKPVGNIHLPILNCNNLESQHRGGDILKLYTHQDSSKCSAWKRQHAPDACEAACKEQYTQCKGTYARGCKSNGKDDKNNEYGKGYPGHHDKGKGGGYGGDGKGTYFEYAADAGHASALEARTHERWSQDGQKADEACTQQYRECVALNRDFVFPKEKCNTYNK</sequence>
<dbReference type="PROSITE" id="PS51212">
    <property type="entry name" value="WSC"/>
    <property type="match status" value="2"/>
</dbReference>
<protein>
    <recommendedName>
        <fullName evidence="3">WSC domain-containing protein</fullName>
    </recommendedName>
</protein>
<feature type="region of interest" description="Disordered" evidence="2">
    <location>
        <begin position="245"/>
        <end position="348"/>
    </location>
</feature>
<name>A0ABR1RJ40_9PEZI</name>
<proteinExistence type="predicted"/>
<comment type="caution">
    <text evidence="4">The sequence shown here is derived from an EMBL/GenBank/DDBJ whole genome shotgun (WGS) entry which is preliminary data.</text>
</comment>
<accession>A0ABR1RJ40</accession>
<dbReference type="InterPro" id="IPR051589">
    <property type="entry name" value="Sialate-O-sulfotransferase"/>
</dbReference>
<feature type="domain" description="WSC" evidence="3">
    <location>
        <begin position="34"/>
        <end position="126"/>
    </location>
</feature>
<dbReference type="PRINTS" id="PR01217">
    <property type="entry name" value="PRICHEXTENSN"/>
</dbReference>
<evidence type="ECO:0000256" key="1">
    <source>
        <dbReference type="ARBA" id="ARBA00022737"/>
    </source>
</evidence>
<dbReference type="PANTHER" id="PTHR45964:SF9">
    <property type="entry name" value="SULFOTRANSFERASE"/>
    <property type="match status" value="1"/>
</dbReference>
<feature type="compositionally biased region" description="Low complexity" evidence="2">
    <location>
        <begin position="254"/>
        <end position="287"/>
    </location>
</feature>
<feature type="non-terminal residue" evidence="4">
    <location>
        <position position="657"/>
    </location>
</feature>
<reference evidence="4 5" key="1">
    <citation type="submission" date="2023-01" db="EMBL/GenBank/DDBJ databases">
        <title>Analysis of 21 Apiospora genomes using comparative genomics revels a genus with tremendous synthesis potential of carbohydrate active enzymes and secondary metabolites.</title>
        <authorList>
            <person name="Sorensen T."/>
        </authorList>
    </citation>
    <scope>NUCLEOTIDE SEQUENCE [LARGE SCALE GENOMIC DNA]</scope>
    <source>
        <strain evidence="4 5">CBS 20057</strain>
    </source>
</reference>
<gene>
    <name evidence="4" type="ORF">PG991_009949</name>
</gene>
<dbReference type="Proteomes" id="UP001396898">
    <property type="component" value="Unassembled WGS sequence"/>
</dbReference>
<organism evidence="4 5">
    <name type="scientific">Apiospora marii</name>
    <dbReference type="NCBI Taxonomy" id="335849"/>
    <lineage>
        <taxon>Eukaryota</taxon>
        <taxon>Fungi</taxon>
        <taxon>Dikarya</taxon>
        <taxon>Ascomycota</taxon>
        <taxon>Pezizomycotina</taxon>
        <taxon>Sordariomycetes</taxon>
        <taxon>Xylariomycetidae</taxon>
        <taxon>Amphisphaeriales</taxon>
        <taxon>Apiosporaceae</taxon>
        <taxon>Apiospora</taxon>
    </lineage>
</organism>
<dbReference type="Pfam" id="PF01822">
    <property type="entry name" value="WSC"/>
    <property type="match status" value="2"/>
</dbReference>
<dbReference type="PANTHER" id="PTHR45964">
    <property type="entry name" value="WSCD FAMILY MEMBER CG9164"/>
    <property type="match status" value="1"/>
</dbReference>
<dbReference type="EMBL" id="JAQQWI010000015">
    <property type="protein sequence ID" value="KAK8012574.1"/>
    <property type="molecule type" value="Genomic_DNA"/>
</dbReference>
<keyword evidence="5" id="KW-1185">Reference proteome</keyword>
<feature type="region of interest" description="Disordered" evidence="2">
    <location>
        <begin position="457"/>
        <end position="476"/>
    </location>
</feature>
<feature type="compositionally biased region" description="Pro residues" evidence="2">
    <location>
        <begin position="460"/>
        <end position="476"/>
    </location>
</feature>
<feature type="compositionally biased region" description="Pro residues" evidence="2">
    <location>
        <begin position="288"/>
        <end position="343"/>
    </location>
</feature>